<sequence>MRNCCISPKAIASLVEYCGQLQPPQINSLQLSRENQANAQISTKTTNEGTIRVSDHPSTSRFIPTIRNSTITFKSNFPFTRKIPFDVCHTWNAPAASQQKIFVKQVFELHRLIKVQRLIAGSPHVLLEDNLLLNKPPPKTSTTKKFQSDFASQKPSSVVKLDNKSVKVNTAEKTTNSAVGKIPIPCISNITKGHANQLPNYGNHLGNHALASADSNSNSKQSPSYVYPPPGNQWLVPVMSPFEGLVYKPIIWPCPPNAGFMAPING</sequence>
<gene>
    <name evidence="1" type="ORF">D0Y65_046579</name>
</gene>
<dbReference type="InterPro" id="IPR039319">
    <property type="entry name" value="ELF3-like"/>
</dbReference>
<organism evidence="1 2">
    <name type="scientific">Glycine soja</name>
    <name type="common">Wild soybean</name>
    <dbReference type="NCBI Taxonomy" id="3848"/>
    <lineage>
        <taxon>Eukaryota</taxon>
        <taxon>Viridiplantae</taxon>
        <taxon>Streptophyta</taxon>
        <taxon>Embryophyta</taxon>
        <taxon>Tracheophyta</taxon>
        <taxon>Spermatophyta</taxon>
        <taxon>Magnoliopsida</taxon>
        <taxon>eudicotyledons</taxon>
        <taxon>Gunneridae</taxon>
        <taxon>Pentapetalae</taxon>
        <taxon>rosids</taxon>
        <taxon>fabids</taxon>
        <taxon>Fabales</taxon>
        <taxon>Fabaceae</taxon>
        <taxon>Papilionoideae</taxon>
        <taxon>50 kb inversion clade</taxon>
        <taxon>NPAAA clade</taxon>
        <taxon>indigoferoid/millettioid clade</taxon>
        <taxon>Phaseoleae</taxon>
        <taxon>Glycine</taxon>
        <taxon>Glycine subgen. Soja</taxon>
    </lineage>
</organism>
<evidence type="ECO:0000313" key="2">
    <source>
        <dbReference type="Proteomes" id="UP000289340"/>
    </source>
</evidence>
<dbReference type="PANTHER" id="PTHR34281:SF7">
    <property type="entry name" value="PROTEIN EARLY FLOWERING 3"/>
    <property type="match status" value="1"/>
</dbReference>
<reference evidence="1 2" key="1">
    <citation type="submission" date="2018-09" db="EMBL/GenBank/DDBJ databases">
        <title>A high-quality reference genome of wild soybean provides a powerful tool to mine soybean genomes.</title>
        <authorList>
            <person name="Xie M."/>
            <person name="Chung C.Y.L."/>
            <person name="Li M.-W."/>
            <person name="Wong F.-L."/>
            <person name="Chan T.-F."/>
            <person name="Lam H.-M."/>
        </authorList>
    </citation>
    <scope>NUCLEOTIDE SEQUENCE [LARGE SCALE GENOMIC DNA]</scope>
    <source>
        <strain evidence="2">cv. W05</strain>
        <tissue evidence="1">Hypocotyl of etiolated seedlings</tissue>
    </source>
</reference>
<dbReference type="Proteomes" id="UP000289340">
    <property type="component" value="Chromosome 17"/>
</dbReference>
<proteinExistence type="predicted"/>
<keyword evidence="2" id="KW-1185">Reference proteome</keyword>
<protein>
    <submittedName>
        <fullName evidence="1">ELF3-like protein 2</fullName>
    </submittedName>
</protein>
<comment type="caution">
    <text evidence="1">The sequence shown here is derived from an EMBL/GenBank/DDBJ whole genome shotgun (WGS) entry which is preliminary data.</text>
</comment>
<accession>A0A445GA25</accession>
<dbReference type="GO" id="GO:2000028">
    <property type="term" value="P:regulation of photoperiodism, flowering"/>
    <property type="evidence" value="ECO:0007669"/>
    <property type="project" value="InterPro"/>
</dbReference>
<name>A0A445GA25_GLYSO</name>
<dbReference type="PANTHER" id="PTHR34281">
    <property type="entry name" value="PROTEIN EARLY FLOWERING 3"/>
    <property type="match status" value="1"/>
</dbReference>
<dbReference type="EMBL" id="QZWG01000017">
    <property type="protein sequence ID" value="RZB57981.1"/>
    <property type="molecule type" value="Genomic_DNA"/>
</dbReference>
<dbReference type="AlphaFoldDB" id="A0A445GA25"/>
<evidence type="ECO:0000313" key="1">
    <source>
        <dbReference type="EMBL" id="RZB57981.1"/>
    </source>
</evidence>